<sequence length="159" mass="17329">MVFRSYFPRTAAIGGGHVGARGPVPKRSTERRRRNKDGAELVRATAGPGLVEWPEPDPEWHTIARDWYLSLPDSGQAQFYEPSDVATARYVAEAMSRNLAAGQRFSAQLFAAVSSAMTELLTTEGARRRVRIELERAPAAQETPAGVTAIADYRAALGT</sequence>
<evidence type="ECO:0008006" key="4">
    <source>
        <dbReference type="Google" id="ProtNLM"/>
    </source>
</evidence>
<gene>
    <name evidence="2" type="ORF">GCM10010324_05050</name>
</gene>
<evidence type="ECO:0000256" key="1">
    <source>
        <dbReference type="SAM" id="MobiDB-lite"/>
    </source>
</evidence>
<comment type="caution">
    <text evidence="2">The sequence shown here is derived from an EMBL/GenBank/DDBJ whole genome shotgun (WGS) entry which is preliminary data.</text>
</comment>
<evidence type="ECO:0000313" key="3">
    <source>
        <dbReference type="Proteomes" id="UP000659223"/>
    </source>
</evidence>
<reference evidence="3" key="1">
    <citation type="journal article" date="2019" name="Int. J. Syst. Evol. Microbiol.">
        <title>The Global Catalogue of Microorganisms (GCM) 10K type strain sequencing project: providing services to taxonomists for standard genome sequencing and annotation.</title>
        <authorList>
            <consortium name="The Broad Institute Genomics Platform"/>
            <consortium name="The Broad Institute Genome Sequencing Center for Infectious Disease"/>
            <person name="Wu L."/>
            <person name="Ma J."/>
        </authorList>
    </citation>
    <scope>NUCLEOTIDE SEQUENCE [LARGE SCALE GENOMIC DNA]</scope>
    <source>
        <strain evidence="3">JCM 4586</strain>
    </source>
</reference>
<dbReference type="Pfam" id="PF25673">
    <property type="entry name" value="Terminase_7"/>
    <property type="match status" value="1"/>
</dbReference>
<evidence type="ECO:0000313" key="2">
    <source>
        <dbReference type="EMBL" id="GGX63288.1"/>
    </source>
</evidence>
<keyword evidence="3" id="KW-1185">Reference proteome</keyword>
<proteinExistence type="predicted"/>
<dbReference type="Proteomes" id="UP000659223">
    <property type="component" value="Unassembled WGS sequence"/>
</dbReference>
<protein>
    <recommendedName>
        <fullName evidence="4">Terminase small subunit</fullName>
    </recommendedName>
</protein>
<feature type="region of interest" description="Disordered" evidence="1">
    <location>
        <begin position="17"/>
        <end position="37"/>
    </location>
</feature>
<organism evidence="2 3">
    <name type="scientific">Streptomyces hiroshimensis</name>
    <dbReference type="NCBI Taxonomy" id="66424"/>
    <lineage>
        <taxon>Bacteria</taxon>
        <taxon>Bacillati</taxon>
        <taxon>Actinomycetota</taxon>
        <taxon>Actinomycetes</taxon>
        <taxon>Kitasatosporales</taxon>
        <taxon>Streptomycetaceae</taxon>
        <taxon>Streptomyces</taxon>
    </lineage>
</organism>
<accession>A0ABQ2Y4S5</accession>
<name>A0ABQ2Y4S5_9ACTN</name>
<dbReference type="InterPro" id="IPR057972">
    <property type="entry name" value="Terminase_7"/>
</dbReference>
<dbReference type="EMBL" id="BMUT01000001">
    <property type="protein sequence ID" value="GGX63288.1"/>
    <property type="molecule type" value="Genomic_DNA"/>
</dbReference>